<organism evidence="9 10">
    <name type="scientific">Vitrella brassicaformis (strain CCMP3155)</name>
    <dbReference type="NCBI Taxonomy" id="1169540"/>
    <lineage>
        <taxon>Eukaryota</taxon>
        <taxon>Sar</taxon>
        <taxon>Alveolata</taxon>
        <taxon>Colpodellida</taxon>
        <taxon>Vitrellaceae</taxon>
        <taxon>Vitrella</taxon>
    </lineage>
</organism>
<dbReference type="Gene3D" id="2.40.10.230">
    <property type="entry name" value="Probable tRNA pseudouridine synthase domain"/>
    <property type="match status" value="1"/>
</dbReference>
<feature type="compositionally biased region" description="Gly residues" evidence="8">
    <location>
        <begin position="173"/>
        <end position="207"/>
    </location>
</feature>
<keyword evidence="10" id="KW-1185">Reference proteome</keyword>
<keyword evidence="6" id="KW-0687">Ribonucleoprotein</keyword>
<reference evidence="9 10" key="1">
    <citation type="submission" date="2014-11" db="EMBL/GenBank/DDBJ databases">
        <authorList>
            <person name="Zhu J."/>
            <person name="Qi W."/>
            <person name="Song R."/>
        </authorList>
    </citation>
    <scope>NUCLEOTIDE SEQUENCE [LARGE SCALE GENOMIC DNA]</scope>
</reference>
<feature type="region of interest" description="Disordered" evidence="8">
    <location>
        <begin position="319"/>
        <end position="361"/>
    </location>
</feature>
<sequence>MSFRGRGGRGARGGRGGSDRGGGFRGRGRGRGGGGYQPSGPPSEIQELGVFLHPCEGELVCQSSLAQRVAYFNGRVFLENKEEIGKVDEILGPINQSFFSVKLAEGMVATSFAPNTKVFIDPQQTLPLERFLSKPPIQKGQKKPKSQDGSSRGGRGGRGGSFRGRGGDRGSFRGRGGSGSRGRGGRGGFDRGGGSFRGRGGGGGSFRGRGRGGMVAKAASTAAALVLLLVLAASVSVCASATHFKGANPLKGGTLSMAAVGVNGTQPRDPCNTMVNDQKCRYVDTSGETTCGKHPDLGYKCKCTDGSCKTPAAYKHLLTDTSAAEPPATRTAATRTASRPATSQQPAQQRQRRTGATALTVNEQLEKEEAWRILRVIQPKQAAGHQEKSCSAALFFCCQE</sequence>
<feature type="compositionally biased region" description="Low complexity" evidence="8">
    <location>
        <begin position="321"/>
        <end position="343"/>
    </location>
</feature>
<protein>
    <submittedName>
        <fullName evidence="9">Uncharacterized protein</fullName>
    </submittedName>
</protein>
<dbReference type="PANTHER" id="PTHR23237:SF6">
    <property type="entry name" value="H_ACA RIBONUCLEOPROTEIN COMPLEX SUBUNIT 1"/>
    <property type="match status" value="1"/>
</dbReference>
<dbReference type="SUPFAM" id="SSF50447">
    <property type="entry name" value="Translation proteins"/>
    <property type="match status" value="1"/>
</dbReference>
<feature type="compositionally biased region" description="Gly residues" evidence="8">
    <location>
        <begin position="151"/>
        <end position="164"/>
    </location>
</feature>
<comment type="subcellular location">
    <subcellularLocation>
        <location evidence="1">Nucleus</location>
        <location evidence="1">Nucleolus</location>
    </subcellularLocation>
</comment>
<evidence type="ECO:0000256" key="1">
    <source>
        <dbReference type="ARBA" id="ARBA00004604"/>
    </source>
</evidence>
<dbReference type="Pfam" id="PF04410">
    <property type="entry name" value="Gar1"/>
    <property type="match status" value="1"/>
</dbReference>
<dbReference type="VEuPathDB" id="CryptoDB:Vbra_15167"/>
<evidence type="ECO:0000256" key="2">
    <source>
        <dbReference type="ARBA" id="ARBA00022517"/>
    </source>
</evidence>
<dbReference type="InterPro" id="IPR038664">
    <property type="entry name" value="Gar1/Naf1_Cbf5-bd_sf"/>
</dbReference>
<feature type="region of interest" description="Disordered" evidence="8">
    <location>
        <begin position="132"/>
        <end position="207"/>
    </location>
</feature>
<evidence type="ECO:0000256" key="5">
    <source>
        <dbReference type="ARBA" id="ARBA00023242"/>
    </source>
</evidence>
<feature type="compositionally biased region" description="Gly residues" evidence="8">
    <location>
        <begin position="8"/>
        <end position="37"/>
    </location>
</feature>
<dbReference type="AlphaFoldDB" id="A0A0G4FF20"/>
<dbReference type="EMBL" id="CDMY01000421">
    <property type="protein sequence ID" value="CEM11637.1"/>
    <property type="molecule type" value="Genomic_DNA"/>
</dbReference>
<dbReference type="InterPro" id="IPR007504">
    <property type="entry name" value="H/ACA_rnp_Gar1/Naf1"/>
</dbReference>
<comment type="similarity">
    <text evidence="7">Belongs to the GAR1 family.</text>
</comment>
<evidence type="ECO:0000256" key="3">
    <source>
        <dbReference type="ARBA" id="ARBA00022552"/>
    </source>
</evidence>
<feature type="region of interest" description="Disordered" evidence="8">
    <location>
        <begin position="1"/>
        <end position="43"/>
    </location>
</feature>
<evidence type="ECO:0000256" key="7">
    <source>
        <dbReference type="ARBA" id="ARBA00038293"/>
    </source>
</evidence>
<accession>A0A0G4FF20</accession>
<evidence type="ECO:0000256" key="8">
    <source>
        <dbReference type="SAM" id="MobiDB-lite"/>
    </source>
</evidence>
<keyword evidence="5" id="KW-0539">Nucleus</keyword>
<dbReference type="InterPro" id="IPR009000">
    <property type="entry name" value="Transl_B-barrel_sf"/>
</dbReference>
<name>A0A0G4FF20_VITBC</name>
<evidence type="ECO:0000313" key="10">
    <source>
        <dbReference type="Proteomes" id="UP000041254"/>
    </source>
</evidence>
<dbReference type="PANTHER" id="PTHR23237">
    <property type="entry name" value="NUCLEOLAR PROTEIN FAMILY A MEMBER 1 SNORNP PROTEIN GAR1"/>
    <property type="match status" value="1"/>
</dbReference>
<dbReference type="GO" id="GO:0031429">
    <property type="term" value="C:box H/ACA snoRNP complex"/>
    <property type="evidence" value="ECO:0007669"/>
    <property type="project" value="TreeGrafter"/>
</dbReference>
<evidence type="ECO:0000313" key="9">
    <source>
        <dbReference type="EMBL" id="CEM11637.1"/>
    </source>
</evidence>
<evidence type="ECO:0000256" key="4">
    <source>
        <dbReference type="ARBA" id="ARBA00022884"/>
    </source>
</evidence>
<keyword evidence="3" id="KW-0698">rRNA processing</keyword>
<gene>
    <name evidence="9" type="ORF">Vbra_15167</name>
</gene>
<proteinExistence type="inferred from homology"/>
<dbReference type="FunFam" id="2.40.10.230:FF:000001">
    <property type="entry name" value="H/ACA ribonucleoprotein complex subunit"/>
    <property type="match status" value="1"/>
</dbReference>
<evidence type="ECO:0000256" key="6">
    <source>
        <dbReference type="ARBA" id="ARBA00023274"/>
    </source>
</evidence>
<keyword evidence="4" id="KW-0694">RNA-binding</keyword>
<dbReference type="InParanoid" id="A0A0G4FF20"/>
<dbReference type="STRING" id="1169540.A0A0G4FF20"/>
<dbReference type="Proteomes" id="UP000041254">
    <property type="component" value="Unassembled WGS sequence"/>
</dbReference>
<keyword evidence="2" id="KW-0690">Ribosome biogenesis</keyword>
<dbReference type="GO" id="GO:0034513">
    <property type="term" value="F:box H/ACA snoRNA binding"/>
    <property type="evidence" value="ECO:0007669"/>
    <property type="project" value="TreeGrafter"/>
</dbReference>
<dbReference type="GO" id="GO:0000454">
    <property type="term" value="P:snoRNA guided rRNA pseudouridine synthesis"/>
    <property type="evidence" value="ECO:0007669"/>
    <property type="project" value="TreeGrafter"/>
</dbReference>
<dbReference type="OrthoDB" id="2187159at2759"/>